<evidence type="ECO:0000256" key="4">
    <source>
        <dbReference type="ARBA" id="ARBA00022525"/>
    </source>
</evidence>
<keyword evidence="4" id="KW-0964">Secreted</keyword>
<keyword evidence="6 8" id="KW-0472">Membrane</keyword>
<dbReference type="InterPro" id="IPR003368">
    <property type="entry name" value="POMP_repeat"/>
</dbReference>
<feature type="transmembrane region" description="Helical" evidence="8">
    <location>
        <begin position="4338"/>
        <end position="4361"/>
    </location>
</feature>
<dbReference type="RefSeq" id="XP_001026700.2">
    <property type="nucleotide sequence ID" value="XM_001026700.2"/>
</dbReference>
<keyword evidence="5" id="KW-0732">Signal</keyword>
<dbReference type="InterPro" id="IPR011050">
    <property type="entry name" value="Pectin_lyase_fold/virulence"/>
</dbReference>
<feature type="transmembrane region" description="Helical" evidence="8">
    <location>
        <begin position="4232"/>
        <end position="4250"/>
    </location>
</feature>
<evidence type="ECO:0000256" key="3">
    <source>
        <dbReference type="ARBA" id="ARBA00004613"/>
    </source>
</evidence>
<feature type="transmembrane region" description="Helical" evidence="8">
    <location>
        <begin position="4373"/>
        <end position="4389"/>
    </location>
</feature>
<gene>
    <name evidence="9" type="ORF">TTHERM_01008670</name>
</gene>
<dbReference type="PANTHER" id="PTHR11319:SF35">
    <property type="entry name" value="OUTER MEMBRANE PROTEIN PMPC-RELATED"/>
    <property type="match status" value="1"/>
</dbReference>
<feature type="transmembrane region" description="Helical" evidence="8">
    <location>
        <begin position="4396"/>
        <end position="4416"/>
    </location>
</feature>
<keyword evidence="10" id="KW-1185">Reference proteome</keyword>
<feature type="transmembrane region" description="Helical" evidence="8">
    <location>
        <begin position="4505"/>
        <end position="4526"/>
    </location>
</feature>
<dbReference type="HOGENOM" id="CLU_000184_0_0_1"/>
<dbReference type="SUPFAM" id="SSF51126">
    <property type="entry name" value="Pectin lyase-like"/>
    <property type="match status" value="1"/>
</dbReference>
<feature type="transmembrane region" description="Helical" evidence="8">
    <location>
        <begin position="4428"/>
        <end position="4448"/>
    </location>
</feature>
<keyword evidence="8" id="KW-1133">Transmembrane helix</keyword>
<evidence type="ECO:0000256" key="1">
    <source>
        <dbReference type="ARBA" id="ARBA00004196"/>
    </source>
</evidence>
<evidence type="ECO:0000256" key="7">
    <source>
        <dbReference type="ARBA" id="ARBA00023237"/>
    </source>
</evidence>
<dbReference type="KEGG" id="tet:TTHERM_01008670"/>
<dbReference type="SMART" id="SM00261">
    <property type="entry name" value="FU"/>
    <property type="match status" value="3"/>
</dbReference>
<evidence type="ECO:0000256" key="2">
    <source>
        <dbReference type="ARBA" id="ARBA00004442"/>
    </source>
</evidence>
<dbReference type="GO" id="GO:0005576">
    <property type="term" value="C:extracellular region"/>
    <property type="evidence" value="ECO:0007669"/>
    <property type="project" value="UniProtKB-SubCell"/>
</dbReference>
<dbReference type="PANTHER" id="PTHR11319">
    <property type="entry name" value="G PROTEIN-COUPLED RECEPTOR-RELATED"/>
    <property type="match status" value="1"/>
</dbReference>
<sequence length="4687" mass="534977">MFNQINNHLIDITCQNNDECLDKYTNKCIQIKKSGIYVAIVQQNRQCIGLNQYASQQMKIQSLSYIKEGFCQNQYSLILSGIPIQDSNNYSICKKMDYINPKSCGQDSCYDQNRNQCIEIQVVNGKTIDGLCINSDSYYLQNIICNKNYCAHQKNQKSTCFLKDSNLITGETIQNYCVTFNQYFQNNQIRCKNQYCKYSIGRLATCLSQQGKYIEYKQGIYSNRNCKQDYQQLSNFKNFSVASLYFKKYIQEIKQKNNVSSQIYKSDSNRLLDNCLTQQQNCVDPNTNQCLLITSDQSFQNICAYNGVCYQMSITMYIGRDSQYQCLTDQQIPQNGVVDSCFNSPTDICLKDDKSQCVLYQNSQTYLGYISSTGFCAELNKKTSQDQLQNLINLKQNYCQDDQFTIVQIQFPYIDRNQTYQQCIKQQCQQGYCYYQNQCQQVGFDGLNIAILSNGFCAQAQQSGAIQCAQNYEVCLYQSQCVWLSDQNLNASGIDQLGNCLDRGEFTSNLSKCEKHHCITKSSDQTQVACILFNGQQGAVGVTSDNYCLDFNQSPAKSCYQQNNICYDQQSKACYQTINFGSNGNGCILNSQCFQLSNNLYVGRDLDGYSCLTNMQIAQRGVDKCFDDSQNICLVNGSSQSCVIYSNSQQYLGFVSENKQCALLNQLTYQQGTISSLINLQQNYCQDNQGYIRQIDNSINIGVQSSNYLCLQISQQAASQIIQCFSGYCVIGNQCQPYDSTYVGRDTNYNCLQIEQSNSVECSSNSQICLDQNLKACFFISNTSTNHSGRQLNGLCAQSSQYYSKISSCSTNFCKLKQDSTNQNSQEGCFAFDINSSRVGLDINGYCVQLNQSAVSCTSQTQKVCYDPLQNQCKLTIDYGSQGNGCILNSQCYQLSNSLYVGRDINLSCLTNLQQALKGIDICFNDQQNICKINGPTQFCVVYPQNSQYLGYVIQNGFCAILNQVAYQVGQQAGLINLKKNYCQDSSGYIRLLDGLTNIGVDSFNFMCLKQNQIAQNKIIQCYKGFCINGNACKQYNLINIGRDVNYNCLNNGQSISVECSSNIQVCFDQSNNACFLINNTEPNHSGTQLNGQCAVSSQYYSQIAQCSTNYCKIKQDPTDQTSKEGCFPFDISLQRVGIDNNGYCVQLNSPTAVSCTQQNSDICYDPQSKQCKLTIDFGSKGNGCILNKQCYELSNNLYIGRDSSKNCLTNLQQTTAVDICFNDKQNICKVIGTTQFCVIYPQNPQYLGYVVQNQQCAIVNIIAYQLGKIANLINFKQNYCQDSTGYIRSLDSQTYIGVDSFNYMCLHQSQQPQNSIIQCYIGYCINKNMCQQYDNTYIGRDVNYNCLVSKQQNSVECSSNKQVCLDIINNMCVYINNTEVAYAGRQINSYCAASSTYYPKITQCSTSYCIQKLNSNEGCFLFNIVAQRVGIDANGYCLQIGQSPAVSCGVNSYTICFDPQMQKCLQTVNYGSSGNGCTLNNQCYQLSQSLYVGRDINQYQCLLDKQKSVGGVDVCFNDQYNVCLVIQDTQFCVIYPKSTIYIGYIVETKQCAVQDQLTNILGTPSNLVNLRQNYCQDSLGYIRTLDNTANIGVDQFKYMCLNQNQQAKQKVIQCFSGFCINNNQCQLYDLTFLGRNLNYQCLTNGMPTSVECSSDNQVCFDQSIQACFLINDSEQNHSGRQQNGQCAIRGQFYDKILACAFNHCKLKQDPTNLNSIEGCFPFDANLQRIGIDTNGYCVQKNLQNAVRCMAGQFCLDYQNGFRCIDLLLKENLNCYARQKITGYCLPYQQPLGNGDNIETCVQGSCLYTYSQTKKDFCFTEGTLAKGDFIVGINIQQQCLIQDQETQIQIVTCLGITYCILNIGNGKQKCQLVQLYDPNYPNLIYRAKNANQQCQDLNTQNSIGCMDGLYCLNTNNNYQCEAMSSPNEINKIGRDYLTQICLPQGVKYVSKCQQQFCISQGECVPLSDKYPGKELNTHLCLQQQTIGTYGASNCFTNGYCLLATSQGLYSCYKLSQSNPQTIGLQKDTNRCLQQNQPIAIQCAPGKFCLDPNTLSCKSIQTSQGMCVDQNGYCTLNGNCKKCDYSQCLSTTMQNTCQNLVQQQITYCADSNGFCADLLSSNCSVCPNNYCILNNNGQCVTSINLLSLIVGNQCFIQFYDQSQCMLQNINVPDSNGYMYCTNKYGFCQNISVNSKECLLCPTYYTNPGNQICYSVEEIAQLQIIPQQLYFNMQLTYVKEDCYDQNFCLSDKTKKCPQGCYSCDSKIFCTQCIQGYFLYQLSSTYQLCLKCDNQIYQYAQMAQYYPNSPTYTCLDCSSEFGIWNDISNKYKTCQNYIAQLDQNAQVLLNKLGASNFIINNNLDLISYSSNLCPQGCSSCIQNQLNQAVCVDCSYGFVLTDGICQPCPDNCKVCQFATFITGYAQLKTKINYDPSQKYLYNFQLICLSCQQGYLVSFDLQSCQKCGLNCNQCQYENQESVLNYNIEALRMISQAEFNNKQYIKKCFQCYDGYFLSYDGIQCKQFISQCIHSSVLVNQGAQSLDLSENLWAFQQNAAQITFICKQCNDGYIIQKNQQECNYGCRTTVSQTKCSNCLQNQSNTQCLFCSNGSILNLSYNPPKCQDDVCQNNNYGCAQCFYYQDPNSNNLISQCTSCLDQYSIPSINGCIKCPQGCSKCYEGTRTFNFTSQLIYKRQQLSIQQRLNYNSTSNNYQLFCTECQQGYYFDQQQKICLAISCGKYCSQCILINNQPQCIKCNQQMLFSLISPIQYFIGKLYYNQNAIPNIQSMVSLTSKGDDCQICPLMCQTCTNESDISQNPLFLYDSQCLSCKQNLNLILQNYSITNDKERRKCYLCQNTEQGCYYKKQRTIYTKCLDQNNQIGDGSQQNPLNYNRINEVDIDQLILSELQYDQAVVYYNELQVKELEVLLIFYGDQCVEQRNQVFSTKLQNQIRSLQLISLNVTSQTSNPNIYLNFLQLQPFTVVGFNQVFVQNINFQQQFNSSFYGIIVQDSQLITFKMLNCRFNQSQNNQQQYLAFNLSTLQNSTVTLQYVQFQNVQVYNSNKLINILTKLKDAQIYLTIDQAQFINVVMSKASLLSLNIFEAYINLTNISFYQCQFNDGTEMFDIQPIYIQNQQIKVLFNNVSFSQCEFSNGSCILNSQFLNDLNITDIKFSLSNLKQNSIQNIPLIASNTFSVSNFYISNTIIQNYGFLQQQDSLSNLKNVNQNSVFQDVFFLENQIFSESINSLFLDYSTDQNTSSQILRFNLQRNNFQSKNLQQLISFTNLKKVQIQNITLINNNQFLFLKTDSVSSVYIQQVSQSQTLINLISPIFCQISQSLNFISIDSFYLNDIRISNNFIQIKNDQLQSNNKSYSNNQLATPAGIIINNIVCNNITIVIQDNLEDCGLISINTVQDTTIQIKNIVFQQFQSQLLVKGITLGSISLGFYFKSPTISVIIDNSKFTDCNIDNPFNWINGQVKTINIINSNFTNSVSLGQNNYKELKSIKNGGFIMITSVAFTIFNSLFANGLALFGGAIFWSPKSEGSMSFQNSTFIGNYAYSEDSLESKGGAILIDQQFSNSQDINIKNCLFLSNFAQYGGGAISLQTSNLPRSFVQIESSIFENNFSILGSNLYLNNQISAKTIVILKQIISTNQIEKITDNIQFLNIQVVAQENIISSIFYINRANYVFIQNSKFKIFSNKSKFLDQQFINTLIFQKILLVTNTQTLLDFNNIYESSLFLDNLINFDQIYQLYIYNCTLQDNANIYAFQQLTNPNLPIQNVALYNSTYCQIQLLNSNNNFCKQCSQGIIQIAAIFLNIYQSRFDSNTALHGSGLYVQQIQIPSQGSSRILQQQNQKNQINIQNSQFQNNKAYENGGGIYLNYSSILIQKCIFDNNNALSEGGAIYLNNEYSQILSNIVQLNDCYFDSNYAQYGGAISSNTGQSVNQYFNNTYKNNTAQKYGQIIKQSPIHFDIYINNKQFNAYNNIPQIDVLNHEGGQLNDDIILILSSKNFEKLSESNINLQVSIQSGYGYINTKSLTNEQGIFNVTDQLLIYGLMGDQLQVKITSNQIKIPIYDSGQNVIGYNQEYKLILNIQLAKQCQVGKIVKKIYEYYDYCFQCKDSYSFIITDSCFQCPNNDITCQGNNIYLSSQYWRVNKNSSDIYQCSNCIGDQNISEAQQKIYQKRIQVSDQNYYCDEGYIGALCEDCDRRGIFWGYSYAKNFKNKCIKCSEISVLEIIYPFLFMIICIWIIIKMVQNYQNNLQNKLITKVLYIIFLQRVQQNFKTYPVLKFFLIEIYIIGIVLSYETNFSYFFSNMFLDLGNLFSLQLRAFECFLERVSNADILVKGILFLLLIWFMSYLFLISFFLIKKFYFNEKNIFVKVFIASQIFIYYTQTAVLTKLYKLIICQNFGGVLFVTEYLSSYCDNYQLNLYHYFYLPLYSVVFLVPMLFLILKMQNNRFYLHQYKYQMRYGFFTNEYKYKYFFWDFIKLIFKQILSIILYSSYQTTNLQTIFSILLSLTYCLLIFACKPYKENKLNDVDFKLQYKIALCFSLNLLTSQLKDSFFQVLTNVSYTCIVLIILYHILIEININLKINLLSFLNYLQMKSKVFNYAIKMLFLSNLVKKHIKSLDNWKKLRNFLDSKDKIQFQYFYKYLYSQNFGLMRTFYQKNKILKHPDQIRLNSFQNKVKQNF</sequence>
<dbReference type="Proteomes" id="UP000009168">
    <property type="component" value="Unassembled WGS sequence"/>
</dbReference>
<dbReference type="Pfam" id="PF02415">
    <property type="entry name" value="Chlam_PMP"/>
    <property type="match status" value="1"/>
</dbReference>
<dbReference type="SUPFAM" id="SSF57184">
    <property type="entry name" value="Growth factor receptor domain"/>
    <property type="match status" value="1"/>
</dbReference>
<evidence type="ECO:0000256" key="5">
    <source>
        <dbReference type="ARBA" id="ARBA00022729"/>
    </source>
</evidence>
<feature type="transmembrane region" description="Helical" evidence="8">
    <location>
        <begin position="4562"/>
        <end position="4581"/>
    </location>
</feature>
<keyword evidence="8 9" id="KW-0812">Transmembrane</keyword>
<name>Q24FA7_TETTS</name>
<dbReference type="InterPro" id="IPR006212">
    <property type="entry name" value="Furin_repeat"/>
</dbReference>
<feature type="transmembrane region" description="Helical" evidence="8">
    <location>
        <begin position="4478"/>
        <end position="4499"/>
    </location>
</feature>
<keyword evidence="7" id="KW-0998">Cell outer membrane</keyword>
<dbReference type="InParanoid" id="Q24FA7"/>
<protein>
    <submittedName>
        <fullName evidence="9">Transmembrane protein, putative</fullName>
    </submittedName>
</protein>
<accession>Q24FA7</accession>
<evidence type="ECO:0000256" key="6">
    <source>
        <dbReference type="ARBA" id="ARBA00023136"/>
    </source>
</evidence>
<evidence type="ECO:0000313" key="9">
    <source>
        <dbReference type="EMBL" id="EAS06455.2"/>
    </source>
</evidence>
<dbReference type="EMBL" id="GG662290">
    <property type="protein sequence ID" value="EAS06455.2"/>
    <property type="molecule type" value="Genomic_DNA"/>
</dbReference>
<dbReference type="GeneID" id="7825995"/>
<organism evidence="9 10">
    <name type="scientific">Tetrahymena thermophila (strain SB210)</name>
    <dbReference type="NCBI Taxonomy" id="312017"/>
    <lineage>
        <taxon>Eukaryota</taxon>
        <taxon>Sar</taxon>
        <taxon>Alveolata</taxon>
        <taxon>Ciliophora</taxon>
        <taxon>Intramacronucleata</taxon>
        <taxon>Oligohymenophorea</taxon>
        <taxon>Hymenostomatida</taxon>
        <taxon>Tetrahymenina</taxon>
        <taxon>Tetrahymenidae</taxon>
        <taxon>Tetrahymena</taxon>
    </lineage>
</organism>
<feature type="transmembrane region" description="Helical" evidence="8">
    <location>
        <begin position="4283"/>
        <end position="4300"/>
    </location>
</feature>
<dbReference type="InterPro" id="IPR009030">
    <property type="entry name" value="Growth_fac_rcpt_cys_sf"/>
</dbReference>
<reference evidence="10" key="1">
    <citation type="journal article" date="2006" name="PLoS Biol.">
        <title>Macronuclear genome sequence of the ciliate Tetrahymena thermophila, a model eukaryote.</title>
        <authorList>
            <person name="Eisen J.A."/>
            <person name="Coyne R.S."/>
            <person name="Wu M."/>
            <person name="Wu D."/>
            <person name="Thiagarajan M."/>
            <person name="Wortman J.R."/>
            <person name="Badger J.H."/>
            <person name="Ren Q."/>
            <person name="Amedeo P."/>
            <person name="Jones K.M."/>
            <person name="Tallon L.J."/>
            <person name="Delcher A.L."/>
            <person name="Salzberg S.L."/>
            <person name="Silva J.C."/>
            <person name="Haas B.J."/>
            <person name="Majoros W.H."/>
            <person name="Farzad M."/>
            <person name="Carlton J.M."/>
            <person name="Smith R.K. Jr."/>
            <person name="Garg J."/>
            <person name="Pearlman R.E."/>
            <person name="Karrer K.M."/>
            <person name="Sun L."/>
            <person name="Manning G."/>
            <person name="Elde N.C."/>
            <person name="Turkewitz A.P."/>
            <person name="Asai D.J."/>
            <person name="Wilkes D.E."/>
            <person name="Wang Y."/>
            <person name="Cai H."/>
            <person name="Collins K."/>
            <person name="Stewart B.A."/>
            <person name="Lee S.R."/>
            <person name="Wilamowska K."/>
            <person name="Weinberg Z."/>
            <person name="Ruzzo W.L."/>
            <person name="Wloga D."/>
            <person name="Gaertig J."/>
            <person name="Frankel J."/>
            <person name="Tsao C.-C."/>
            <person name="Gorovsky M.A."/>
            <person name="Keeling P.J."/>
            <person name="Waller R.F."/>
            <person name="Patron N.J."/>
            <person name="Cherry J.M."/>
            <person name="Stover N.A."/>
            <person name="Krieger C.J."/>
            <person name="del Toro C."/>
            <person name="Ryder H.F."/>
            <person name="Williamson S.C."/>
            <person name="Barbeau R.A."/>
            <person name="Hamilton E.P."/>
            <person name="Orias E."/>
        </authorList>
    </citation>
    <scope>NUCLEOTIDE SEQUENCE [LARGE SCALE GENOMIC DNA]</scope>
    <source>
        <strain evidence="10">SB210</strain>
    </source>
</reference>
<proteinExistence type="predicted"/>
<evidence type="ECO:0000313" key="10">
    <source>
        <dbReference type="Proteomes" id="UP000009168"/>
    </source>
</evidence>
<dbReference type="OrthoDB" id="296301at2759"/>
<evidence type="ECO:0000256" key="8">
    <source>
        <dbReference type="SAM" id="Phobius"/>
    </source>
</evidence>
<dbReference type="eggNOG" id="KOG3525">
    <property type="taxonomic scope" value="Eukaryota"/>
</dbReference>
<comment type="subcellular location">
    <subcellularLocation>
        <location evidence="1">Cell envelope</location>
    </subcellularLocation>
    <subcellularLocation>
        <location evidence="2">Cell outer membrane</location>
    </subcellularLocation>
    <subcellularLocation>
        <location evidence="3">Secreted</location>
    </subcellularLocation>
</comment>